<evidence type="ECO:0000256" key="1">
    <source>
        <dbReference type="ARBA" id="ARBA00022490"/>
    </source>
</evidence>
<keyword evidence="7" id="KW-1185">Reference proteome</keyword>
<dbReference type="EMBL" id="PDOF01000001">
    <property type="protein sequence ID" value="PYZ98486.1"/>
    <property type="molecule type" value="Genomic_DNA"/>
</dbReference>
<dbReference type="AlphaFoldDB" id="A0A2W0HCA7"/>
<dbReference type="PANTHER" id="PTHR34298">
    <property type="entry name" value="SEGREGATION AND CONDENSATION PROTEIN B"/>
    <property type="match status" value="1"/>
</dbReference>
<comment type="caution">
    <text evidence="6">The sequence shown here is derived from an EMBL/GenBank/DDBJ whole genome shotgun (WGS) entry which is preliminary data.</text>
</comment>
<dbReference type="OrthoDB" id="9806226at2"/>
<comment type="function">
    <text evidence="5">Participates in chromosomal partition during cell division. May act via the formation of a condensin-like complex containing Smc and ScpA that pull DNA away from mid-cell into both cell halves.</text>
</comment>
<keyword evidence="3 5" id="KW-0159">Chromosome partition</keyword>
<accession>A0A2W0HCA7</accession>
<protein>
    <recommendedName>
        <fullName evidence="5">Segregation and condensation protein B</fullName>
    </recommendedName>
</protein>
<sequence>MKNEEIKAVMEGILFVSGEEGIDKKQLADVLDLNITAVKRCLAELAEDYKCEDRGIQILEAGDSVQLTTKAEHAPYFKKLVQSPSSATLSQAALETLAIIAYKQPVSRVEIEDIRGVKSERPIRTLTGKRLVKEAGRAEGTGRAILYGTTREFLEQFGLRTINELPPLPENPDEEDAEGEADLFFERFQEQIDEQS</sequence>
<evidence type="ECO:0000256" key="2">
    <source>
        <dbReference type="ARBA" id="ARBA00022618"/>
    </source>
</evidence>
<evidence type="ECO:0000313" key="6">
    <source>
        <dbReference type="EMBL" id="PYZ98486.1"/>
    </source>
</evidence>
<dbReference type="RefSeq" id="WP_110518405.1">
    <property type="nucleotide sequence ID" value="NZ_PDOF01000001.1"/>
</dbReference>
<proteinExistence type="inferred from homology"/>
<dbReference type="Pfam" id="PF04079">
    <property type="entry name" value="SMC_ScpB"/>
    <property type="match status" value="1"/>
</dbReference>
<keyword evidence="2 5" id="KW-0132">Cell division</keyword>
<keyword evidence="4 5" id="KW-0131">Cell cycle</keyword>
<comment type="subunit">
    <text evidence="5">Homodimer. Homodimerization may be required to stabilize the binding of ScpA to the Smc head domains. Component of a cohesin-like complex composed of ScpA, ScpB and the Smc homodimer, in which ScpA and ScpB bind to the head domain of Smc. The presence of the three proteins is required for the association of the complex with DNA.</text>
</comment>
<dbReference type="InterPro" id="IPR036388">
    <property type="entry name" value="WH-like_DNA-bd_sf"/>
</dbReference>
<dbReference type="SUPFAM" id="SSF46785">
    <property type="entry name" value="Winged helix' DNA-binding domain"/>
    <property type="match status" value="2"/>
</dbReference>
<dbReference type="GO" id="GO:0006260">
    <property type="term" value="P:DNA replication"/>
    <property type="evidence" value="ECO:0007669"/>
    <property type="project" value="UniProtKB-UniRule"/>
</dbReference>
<dbReference type="HAMAP" id="MF_01804">
    <property type="entry name" value="ScpB"/>
    <property type="match status" value="1"/>
</dbReference>
<dbReference type="Proteomes" id="UP000248066">
    <property type="component" value="Unassembled WGS sequence"/>
</dbReference>
<evidence type="ECO:0000313" key="7">
    <source>
        <dbReference type="Proteomes" id="UP000248066"/>
    </source>
</evidence>
<reference evidence="6 7" key="1">
    <citation type="submission" date="2017-10" db="EMBL/GenBank/DDBJ databases">
        <title>Bacillus sp. nov., a halophilic bacterium isolated from a Yangshapao Lake.</title>
        <authorList>
            <person name="Wang H."/>
        </authorList>
    </citation>
    <scope>NUCLEOTIDE SEQUENCE [LARGE SCALE GENOMIC DNA]</scope>
    <source>
        <strain evidence="6 7">YSP-3</strain>
    </source>
</reference>
<dbReference type="InterPro" id="IPR005234">
    <property type="entry name" value="ScpB_csome_segregation"/>
</dbReference>
<dbReference type="PANTHER" id="PTHR34298:SF2">
    <property type="entry name" value="SEGREGATION AND CONDENSATION PROTEIN B"/>
    <property type="match status" value="1"/>
</dbReference>
<dbReference type="NCBIfam" id="TIGR00281">
    <property type="entry name" value="SMC-Scp complex subunit ScpB"/>
    <property type="match status" value="1"/>
</dbReference>
<comment type="similarity">
    <text evidence="5">Belongs to the ScpB family.</text>
</comment>
<evidence type="ECO:0000256" key="5">
    <source>
        <dbReference type="HAMAP-Rule" id="MF_01804"/>
    </source>
</evidence>
<dbReference type="GO" id="GO:0051301">
    <property type="term" value="P:cell division"/>
    <property type="evidence" value="ECO:0007669"/>
    <property type="project" value="UniProtKB-KW"/>
</dbReference>
<evidence type="ECO:0000256" key="3">
    <source>
        <dbReference type="ARBA" id="ARBA00022829"/>
    </source>
</evidence>
<dbReference type="GO" id="GO:0005737">
    <property type="term" value="C:cytoplasm"/>
    <property type="evidence" value="ECO:0007669"/>
    <property type="project" value="UniProtKB-SubCell"/>
</dbReference>
<dbReference type="Gene3D" id="1.10.10.10">
    <property type="entry name" value="Winged helix-like DNA-binding domain superfamily/Winged helix DNA-binding domain"/>
    <property type="match status" value="2"/>
</dbReference>
<comment type="subcellular location">
    <subcellularLocation>
        <location evidence="5">Cytoplasm</location>
    </subcellularLocation>
    <text evidence="5">Associated with two foci at the outer edges of the nucleoid region in young cells, and at four foci within both cell halves in older cells.</text>
</comment>
<evidence type="ECO:0000256" key="4">
    <source>
        <dbReference type="ARBA" id="ARBA00023306"/>
    </source>
</evidence>
<gene>
    <name evidence="5 6" type="primary">scpB</name>
    <name evidence="6" type="ORF">CR205_07820</name>
</gene>
<organism evidence="6 7">
    <name type="scientific">Alteribacter lacisalsi</name>
    <dbReference type="NCBI Taxonomy" id="2045244"/>
    <lineage>
        <taxon>Bacteria</taxon>
        <taxon>Bacillati</taxon>
        <taxon>Bacillota</taxon>
        <taxon>Bacilli</taxon>
        <taxon>Bacillales</taxon>
        <taxon>Bacillaceae</taxon>
        <taxon>Alteribacter</taxon>
    </lineage>
</organism>
<keyword evidence="1 5" id="KW-0963">Cytoplasm</keyword>
<dbReference type="InterPro" id="IPR036390">
    <property type="entry name" value="WH_DNA-bd_sf"/>
</dbReference>
<dbReference type="GO" id="GO:0051304">
    <property type="term" value="P:chromosome separation"/>
    <property type="evidence" value="ECO:0007669"/>
    <property type="project" value="InterPro"/>
</dbReference>
<name>A0A2W0HCA7_9BACI</name>
<dbReference type="PIRSF" id="PIRSF019345">
    <property type="entry name" value="ScpB"/>
    <property type="match status" value="1"/>
</dbReference>